<dbReference type="PANTHER" id="PTHR30034">
    <property type="entry name" value="FLAGELLAR MOTOR SWITCH PROTEIN FLIM"/>
    <property type="match status" value="1"/>
</dbReference>
<sequence>MAAADFKSGASGVSPWRVPARSPLAVGFFNAASRLGTHWRAALDCGAAGAPERTVALRLLSPAACAALEERFRTGEAPLPEVRLEMTFAGAYWTLGLSSASLLSLHGFFADEEMAGIDPRSLPEPLCAAVADELTRPVREALGRLLGDAVSLERFAFRAPSVEGRESALPAPLAAAFALDVPLDAAATAPAAPASGAVKMRDAQSVLLTLFAPLAREGEKARLAVDAFNRLLAALRALQGQGAAATADDALVSESALVFEAAFVAGRTTLSQKEYAGLAAGDVIVADAWLPAENALELCILGAGGRAWCAPLRLNPELNEAALEADLEDAAGAMHAAAAEVRREEKEMLNTDELDVTLTFEIERQAVKLGDLKRMKAGYVMRLAADPASPVTVLANGRPVARGRLVDVNGVLGVELLECAGEAAESAESPSGAANDD</sequence>
<keyword evidence="2" id="KW-0282">Flagellum</keyword>
<accession>A0ABS2DSI0</accession>
<keyword evidence="2" id="KW-0969">Cilium</keyword>
<dbReference type="SUPFAM" id="SSF101801">
    <property type="entry name" value="Surface presentation of antigens (SPOA)"/>
    <property type="match status" value="1"/>
</dbReference>
<dbReference type="EMBL" id="JACJJC010000010">
    <property type="protein sequence ID" value="MBM6704311.1"/>
    <property type="molecule type" value="Genomic_DNA"/>
</dbReference>
<reference evidence="2 3" key="1">
    <citation type="journal article" date="2021" name="Sci. Rep.">
        <title>The distribution of antibiotic resistance genes in chicken gut microbiota commensals.</title>
        <authorList>
            <person name="Juricova H."/>
            <person name="Matiasovicova J."/>
            <person name="Kubasova T."/>
            <person name="Cejkova D."/>
            <person name="Rychlik I."/>
        </authorList>
    </citation>
    <scope>NUCLEOTIDE SEQUENCE [LARGE SCALE GENOMIC DNA]</scope>
    <source>
        <strain evidence="2 3">An829</strain>
    </source>
</reference>
<organism evidence="2 3">
    <name type="scientific">Sutterella massiliensis</name>
    <dbReference type="NCBI Taxonomy" id="1816689"/>
    <lineage>
        <taxon>Bacteria</taxon>
        <taxon>Pseudomonadati</taxon>
        <taxon>Pseudomonadota</taxon>
        <taxon>Betaproteobacteria</taxon>
        <taxon>Burkholderiales</taxon>
        <taxon>Sutterellaceae</taxon>
        <taxon>Sutterella</taxon>
    </lineage>
</organism>
<dbReference type="Gene3D" id="2.30.330.10">
    <property type="entry name" value="SpoA-like"/>
    <property type="match status" value="1"/>
</dbReference>
<evidence type="ECO:0000313" key="2">
    <source>
        <dbReference type="EMBL" id="MBM6704311.1"/>
    </source>
</evidence>
<dbReference type="InterPro" id="IPR001543">
    <property type="entry name" value="FliN-like_C"/>
</dbReference>
<protein>
    <submittedName>
        <fullName evidence="2">FliM/FliN family flagellar motor switch protein</fullName>
    </submittedName>
</protein>
<dbReference type="InterPro" id="IPR036429">
    <property type="entry name" value="SpoA-like_sf"/>
</dbReference>
<feature type="domain" description="Flagellar motor switch protein FliN-like C-terminal" evidence="1">
    <location>
        <begin position="353"/>
        <end position="418"/>
    </location>
</feature>
<dbReference type="Proteomes" id="UP000715095">
    <property type="component" value="Unassembled WGS sequence"/>
</dbReference>
<proteinExistence type="predicted"/>
<dbReference type="Pfam" id="PF01052">
    <property type="entry name" value="FliMN_C"/>
    <property type="match status" value="1"/>
</dbReference>
<keyword evidence="3" id="KW-1185">Reference proteome</keyword>
<gene>
    <name evidence="2" type="ORF">H6A60_07425</name>
</gene>
<evidence type="ECO:0000313" key="3">
    <source>
        <dbReference type="Proteomes" id="UP000715095"/>
    </source>
</evidence>
<evidence type="ECO:0000259" key="1">
    <source>
        <dbReference type="Pfam" id="PF01052"/>
    </source>
</evidence>
<comment type="caution">
    <text evidence="2">The sequence shown here is derived from an EMBL/GenBank/DDBJ whole genome shotgun (WGS) entry which is preliminary data.</text>
</comment>
<dbReference type="RefSeq" id="WP_205102936.1">
    <property type="nucleotide sequence ID" value="NZ_JACJJC010000010.1"/>
</dbReference>
<name>A0ABS2DSI0_9BURK</name>
<dbReference type="PANTHER" id="PTHR30034:SF6">
    <property type="entry name" value="YOP PROTEINS TRANSLOCATION PROTEIN Q"/>
    <property type="match status" value="1"/>
</dbReference>
<keyword evidence="2" id="KW-0966">Cell projection</keyword>